<keyword evidence="1" id="KW-0670">Pyruvate</keyword>
<organism evidence="1">
    <name type="scientific">Lygus hesperus</name>
    <name type="common">Western plant bug</name>
    <dbReference type="NCBI Taxonomy" id="30085"/>
    <lineage>
        <taxon>Eukaryota</taxon>
        <taxon>Metazoa</taxon>
        <taxon>Ecdysozoa</taxon>
        <taxon>Arthropoda</taxon>
        <taxon>Hexapoda</taxon>
        <taxon>Insecta</taxon>
        <taxon>Pterygota</taxon>
        <taxon>Neoptera</taxon>
        <taxon>Paraneoptera</taxon>
        <taxon>Hemiptera</taxon>
        <taxon>Heteroptera</taxon>
        <taxon>Panheteroptera</taxon>
        <taxon>Cimicomorpha</taxon>
        <taxon>Miridae</taxon>
        <taxon>Mirini</taxon>
        <taxon>Lygus</taxon>
    </lineage>
</organism>
<evidence type="ECO:0000313" key="1">
    <source>
        <dbReference type="EMBL" id="JAG03395.1"/>
    </source>
</evidence>
<feature type="non-terminal residue" evidence="1">
    <location>
        <position position="1"/>
    </location>
</feature>
<keyword evidence="1" id="KW-0808">Transferase</keyword>
<dbReference type="GO" id="GO:0016740">
    <property type="term" value="F:transferase activity"/>
    <property type="evidence" value="ECO:0007669"/>
    <property type="project" value="UniProtKB-KW"/>
</dbReference>
<dbReference type="EMBL" id="GBHO01040209">
    <property type="protein sequence ID" value="JAG03395.1"/>
    <property type="molecule type" value="Transcribed_RNA"/>
</dbReference>
<protein>
    <submittedName>
        <fullName evidence="1">Dihydrolipoyllysine-residue acetyltransferase component of pyruvate dehydrogenase complex</fullName>
    </submittedName>
</protein>
<proteinExistence type="predicted"/>
<gene>
    <name evidence="1" type="primary">aceF</name>
    <name evidence="1" type="ORF">CM83_19888</name>
</gene>
<reference evidence="1" key="1">
    <citation type="journal article" date="2014" name="PLoS ONE">
        <title>Transcriptome-Based Identification of ABC Transporters in the Western Tarnished Plant Bug Lygus hesperus.</title>
        <authorList>
            <person name="Hull J.J."/>
            <person name="Chaney K."/>
            <person name="Geib S.M."/>
            <person name="Fabrick J.A."/>
            <person name="Brent C.S."/>
            <person name="Walsh D."/>
            <person name="Lavine L.C."/>
        </authorList>
    </citation>
    <scope>NUCLEOTIDE SEQUENCE</scope>
</reference>
<accession>A0A0A9WEV2</accession>
<dbReference type="AlphaFoldDB" id="A0A0A9WEV2"/>
<name>A0A0A9WEV2_LYGHE</name>
<sequence length="123" mass="13927">SKLSRTSLSGVRFKNMDPRKSLPLILLLGLTAVCFSKELTEKQIKTLTKLVTTWDAAPPVDEFKEGDVTKEGNVTTFKFKYLTDDGKECDAVYTVTIDPSRGTHKKHKFECIQLPEPEEEDFD</sequence>
<reference evidence="1" key="2">
    <citation type="submission" date="2014-07" db="EMBL/GenBank/DDBJ databases">
        <authorList>
            <person name="Hull J."/>
        </authorList>
    </citation>
    <scope>NUCLEOTIDE SEQUENCE</scope>
</reference>